<organism evidence="9 10">
    <name type="scientific">Pristionchus mayeri</name>
    <dbReference type="NCBI Taxonomy" id="1317129"/>
    <lineage>
        <taxon>Eukaryota</taxon>
        <taxon>Metazoa</taxon>
        <taxon>Ecdysozoa</taxon>
        <taxon>Nematoda</taxon>
        <taxon>Chromadorea</taxon>
        <taxon>Rhabditida</taxon>
        <taxon>Rhabditina</taxon>
        <taxon>Diplogasteromorpha</taxon>
        <taxon>Diplogasteroidea</taxon>
        <taxon>Neodiplogasteridae</taxon>
        <taxon>Pristionchus</taxon>
    </lineage>
</organism>
<keyword evidence="3" id="KW-0677">Repeat</keyword>
<comment type="caution">
    <text evidence="9">The sequence shown here is derived from an EMBL/GenBank/DDBJ whole genome shotgun (WGS) entry which is preliminary data.</text>
</comment>
<dbReference type="InterPro" id="IPR016024">
    <property type="entry name" value="ARM-type_fold"/>
</dbReference>
<evidence type="ECO:0000259" key="8">
    <source>
        <dbReference type="Pfam" id="PF21505"/>
    </source>
</evidence>
<keyword evidence="6" id="KW-1133">Transmembrane helix</keyword>
<evidence type="ECO:0000256" key="4">
    <source>
        <dbReference type="ARBA" id="ARBA00022942"/>
    </source>
</evidence>
<evidence type="ECO:0000256" key="3">
    <source>
        <dbReference type="ARBA" id="ARBA00022737"/>
    </source>
</evidence>
<name>A0AAN5C658_9BILA</name>
<dbReference type="FunFam" id="1.25.10.10:FF:000017">
    <property type="entry name" value="26S proteasome non-ATPase regulatory subunit 1"/>
    <property type="match status" value="1"/>
</dbReference>
<feature type="region of interest" description="Disordered" evidence="5">
    <location>
        <begin position="305"/>
        <end position="338"/>
    </location>
</feature>
<dbReference type="Gene3D" id="1.25.10.10">
    <property type="entry name" value="Leucine-rich Repeat Variant"/>
    <property type="match status" value="1"/>
</dbReference>
<feature type="transmembrane region" description="Helical" evidence="6">
    <location>
        <begin position="815"/>
        <end position="836"/>
    </location>
</feature>
<accession>A0AAN5C658</accession>
<keyword evidence="6" id="KW-0812">Transmembrane</keyword>
<dbReference type="PIRSF" id="PIRSF015947">
    <property type="entry name" value="26S_Psome_Rpn2"/>
    <property type="match status" value="1"/>
</dbReference>
<feature type="domain" description="26S proteasome non-ATPase regulatory subunit 1/RPN2 N-terminal" evidence="8">
    <location>
        <begin position="52"/>
        <end position="301"/>
    </location>
</feature>
<dbReference type="Pfam" id="PF18004">
    <property type="entry name" value="RPN2_C"/>
    <property type="match status" value="1"/>
</dbReference>
<evidence type="ECO:0000256" key="6">
    <source>
        <dbReference type="SAM" id="Phobius"/>
    </source>
</evidence>
<gene>
    <name evidence="9" type="ORF">PMAYCL1PPCAC_02345</name>
</gene>
<evidence type="ECO:0000256" key="1">
    <source>
        <dbReference type="ARBA" id="ARBA00006308"/>
    </source>
</evidence>
<dbReference type="InterPro" id="IPR011989">
    <property type="entry name" value="ARM-like"/>
</dbReference>
<dbReference type="InterPro" id="IPR016642">
    <property type="entry name" value="26S_Psome_Rpn2"/>
</dbReference>
<dbReference type="GO" id="GO:0034515">
    <property type="term" value="C:proteasome storage granule"/>
    <property type="evidence" value="ECO:0007669"/>
    <property type="project" value="TreeGrafter"/>
</dbReference>
<dbReference type="GO" id="GO:0030234">
    <property type="term" value="F:enzyme regulator activity"/>
    <property type="evidence" value="ECO:0007669"/>
    <property type="project" value="InterPro"/>
</dbReference>
<dbReference type="Proteomes" id="UP001328107">
    <property type="component" value="Unassembled WGS sequence"/>
</dbReference>
<evidence type="ECO:0000313" key="10">
    <source>
        <dbReference type="Proteomes" id="UP001328107"/>
    </source>
</evidence>
<comment type="similarity">
    <text evidence="1">Belongs to the proteasome subunit S1 family.</text>
</comment>
<evidence type="ECO:0000313" key="9">
    <source>
        <dbReference type="EMBL" id="GMR32150.1"/>
    </source>
</evidence>
<reference evidence="10" key="1">
    <citation type="submission" date="2022-10" db="EMBL/GenBank/DDBJ databases">
        <title>Genome assembly of Pristionchus species.</title>
        <authorList>
            <person name="Yoshida K."/>
            <person name="Sommer R.J."/>
        </authorList>
    </citation>
    <scope>NUCLEOTIDE SEQUENCE [LARGE SCALE GENOMIC DNA]</scope>
    <source>
        <strain evidence="10">RS5460</strain>
    </source>
</reference>
<dbReference type="PANTHER" id="PTHR10943">
    <property type="entry name" value="26S PROTEASOME NON-ATPASE REGULATORY SUBUNIT"/>
    <property type="match status" value="1"/>
</dbReference>
<keyword evidence="10" id="KW-1185">Reference proteome</keyword>
<dbReference type="GO" id="GO:0005634">
    <property type="term" value="C:nucleus"/>
    <property type="evidence" value="ECO:0007669"/>
    <property type="project" value="TreeGrafter"/>
</dbReference>
<dbReference type="EMBL" id="BTRK01000001">
    <property type="protein sequence ID" value="GMR32150.1"/>
    <property type="molecule type" value="Genomic_DNA"/>
</dbReference>
<protein>
    <recommendedName>
        <fullName evidence="2">26S proteasome non-ATPase regulatory subunit 1</fullName>
    </recommendedName>
</protein>
<keyword evidence="6" id="KW-0472">Membrane</keyword>
<dbReference type="SUPFAM" id="SSF48371">
    <property type="entry name" value="ARM repeat"/>
    <property type="match status" value="1"/>
</dbReference>
<dbReference type="AlphaFoldDB" id="A0AAN5C658"/>
<dbReference type="InterPro" id="IPR040623">
    <property type="entry name" value="RPN2_C"/>
</dbReference>
<evidence type="ECO:0000256" key="2">
    <source>
        <dbReference type="ARBA" id="ARBA00014929"/>
    </source>
</evidence>
<dbReference type="PANTHER" id="PTHR10943:SF2">
    <property type="entry name" value="26S PROTEASOME NON-ATPASE REGULATORY SUBUNIT 1"/>
    <property type="match status" value="1"/>
</dbReference>
<feature type="domain" description="26S proteasome regulatory subunit RPN2 C-terminal" evidence="7">
    <location>
        <begin position="831"/>
        <end position="901"/>
    </location>
</feature>
<feature type="compositionally biased region" description="Pro residues" evidence="5">
    <location>
        <begin position="312"/>
        <end position="321"/>
    </location>
</feature>
<evidence type="ECO:0000259" key="7">
    <source>
        <dbReference type="Pfam" id="PF18004"/>
    </source>
</evidence>
<proteinExistence type="inferred from homology"/>
<dbReference type="InterPro" id="IPR048570">
    <property type="entry name" value="PSMD1_RPN2_N"/>
</dbReference>
<dbReference type="GO" id="GO:0043161">
    <property type="term" value="P:proteasome-mediated ubiquitin-dependent protein catabolic process"/>
    <property type="evidence" value="ECO:0007669"/>
    <property type="project" value="TreeGrafter"/>
</dbReference>
<dbReference type="Pfam" id="PF21505">
    <property type="entry name" value="RPN2_N"/>
    <property type="match status" value="1"/>
</dbReference>
<feature type="non-terminal residue" evidence="9">
    <location>
        <position position="902"/>
    </location>
</feature>
<feature type="non-terminal residue" evidence="9">
    <location>
        <position position="1"/>
    </location>
</feature>
<sequence>IQKLEMSCYLLNEWKRRAGGPQDPTAFMRTLDSERASLKEKEVIVKAFDDWDVLTPTWFEVADYLPAIERLHDNKDFPERLRAALLASKVAYCLGDYKGALTLALSAGELFSLTPREGSAVVGQQDEQYVNRIIEEALDTYKTAKRNGAAIDARLEALINRLFERNLKKKDLRYVIGLAIDTRRVDMIETAIKAADDQSVLLTETVASVLEGQIDTGLRHQILSLLLKMFCELEQPDFVNVCQCLIKLEKPADVADIIDKLISQDMKTDGALLAYQIAFDLYENASQQFVKKILAAMAKIDNELPGSSAASPVPPATPTNPSPTSDSPSPPANTGLMPVPQAEQLSQTAARPVTPVPENPKSIVFRRIRGILRGEETIRHHMQFLIKNNHTDMLVLKEMKDCVRTAMAHNATLLANGLMHLGTTCDDFLRENLEWISKATNWNKFNAVATLGMIHRGHEAAALKLLDPYLPKAEADQFGFKEGGSLYAYGMIHAHHGNATVTKYLRDQLSSAQTAAVRHGACLGLGLATMASHDDEVYAHLREILNMDDAVSGEAAGTAMGLTMVGSLNANAFEEMVQYITETSHDKIQRGLRTGIALLGYGRQEEAEQWVTRLLEAKSCAVMRQAGVCLLAMAYAGTGNASVVKRLLAKVASDPNNDVKRMAVIAIGFLLSNDPEQCLAYTGMLLEHFNGHVRYGAAMALGIACAGSGYKEAISVLEPLLQAKDNFVRQGALIALSFIYIQQTEASCPKVAEFRKTLTKVITEKGEDSMTKFGAILAQGIIDAGGRNVTVALHNRNGHADMGGMVGMFVFLQYWYWHSFVHCLALAFKPTALIALNRDLAMPKMEFRSNQKASLFAYPPALEEKKKEEHEKVETAVLSITNKKRAALRKKEAEKKEEKMEV</sequence>
<dbReference type="GO" id="GO:0042176">
    <property type="term" value="P:regulation of protein catabolic process"/>
    <property type="evidence" value="ECO:0007669"/>
    <property type="project" value="InterPro"/>
</dbReference>
<dbReference type="Pfam" id="PF13646">
    <property type="entry name" value="HEAT_2"/>
    <property type="match status" value="1"/>
</dbReference>
<evidence type="ECO:0000256" key="5">
    <source>
        <dbReference type="SAM" id="MobiDB-lite"/>
    </source>
</evidence>
<keyword evidence="4" id="KW-0647">Proteasome</keyword>
<dbReference type="GO" id="GO:0008540">
    <property type="term" value="C:proteasome regulatory particle, base subcomplex"/>
    <property type="evidence" value="ECO:0007669"/>
    <property type="project" value="TreeGrafter"/>
</dbReference>